<protein>
    <recommendedName>
        <fullName evidence="4">Biopolymer transport protein ExbD/TolR</fullName>
    </recommendedName>
</protein>
<evidence type="ECO:0000313" key="2">
    <source>
        <dbReference type="EMBL" id="SPH27512.1"/>
    </source>
</evidence>
<dbReference type="AlphaFoldDB" id="A0A2R8BPK1"/>
<feature type="transmembrane region" description="Helical" evidence="1">
    <location>
        <begin position="12"/>
        <end position="33"/>
    </location>
</feature>
<evidence type="ECO:0000313" key="3">
    <source>
        <dbReference type="Proteomes" id="UP000244880"/>
    </source>
</evidence>
<sequence length="134" mass="14593">MTRPLPRPKKATQLDVSLAIVNIVLLLIFFFLATGRLLNPVGPDLELAETSELPLDQLPSPILVVASDGTWELDGNPLAPDFLDIALQSMPQPVVLHVLINRAAPANALIGILNRPELVETEVKLVTLHRRSGQ</sequence>
<accession>A0A2R8BPK1</accession>
<dbReference type="RefSeq" id="WP_108830455.1">
    <property type="nucleotide sequence ID" value="NZ_OMOR01000003.1"/>
</dbReference>
<organism evidence="2 3">
    <name type="scientific">Ascidiaceihabitans donghaensis</name>
    <dbReference type="NCBI Taxonomy" id="1510460"/>
    <lineage>
        <taxon>Bacteria</taxon>
        <taxon>Pseudomonadati</taxon>
        <taxon>Pseudomonadota</taxon>
        <taxon>Alphaproteobacteria</taxon>
        <taxon>Rhodobacterales</taxon>
        <taxon>Paracoccaceae</taxon>
        <taxon>Ascidiaceihabitans</taxon>
    </lineage>
</organism>
<gene>
    <name evidence="2" type="ORF">ASD8599_03978</name>
</gene>
<dbReference type="OrthoDB" id="7860253at2"/>
<dbReference type="Proteomes" id="UP000244880">
    <property type="component" value="Unassembled WGS sequence"/>
</dbReference>
<keyword evidence="1" id="KW-0472">Membrane</keyword>
<keyword evidence="3" id="KW-1185">Reference proteome</keyword>
<keyword evidence="1" id="KW-1133">Transmembrane helix</keyword>
<keyword evidence="1" id="KW-0812">Transmembrane</keyword>
<proteinExistence type="predicted"/>
<reference evidence="2 3" key="1">
    <citation type="submission" date="2018-03" db="EMBL/GenBank/DDBJ databases">
        <authorList>
            <person name="Keele B.F."/>
        </authorList>
    </citation>
    <scope>NUCLEOTIDE SEQUENCE [LARGE SCALE GENOMIC DNA]</scope>
    <source>
        <strain evidence="2 3">CECT 8599</strain>
    </source>
</reference>
<dbReference type="EMBL" id="OMOR01000003">
    <property type="protein sequence ID" value="SPH27512.1"/>
    <property type="molecule type" value="Genomic_DNA"/>
</dbReference>
<evidence type="ECO:0000256" key="1">
    <source>
        <dbReference type="SAM" id="Phobius"/>
    </source>
</evidence>
<evidence type="ECO:0008006" key="4">
    <source>
        <dbReference type="Google" id="ProtNLM"/>
    </source>
</evidence>
<name>A0A2R8BPK1_9RHOB</name>